<feature type="compositionally biased region" description="Polar residues" evidence="1">
    <location>
        <begin position="110"/>
        <end position="131"/>
    </location>
</feature>
<dbReference type="Gene3D" id="2.60.120.380">
    <property type="match status" value="5"/>
</dbReference>
<feature type="compositionally biased region" description="Acidic residues" evidence="1">
    <location>
        <begin position="53"/>
        <end position="81"/>
    </location>
</feature>
<evidence type="ECO:0008006" key="5">
    <source>
        <dbReference type="Google" id="ProtNLM"/>
    </source>
</evidence>
<evidence type="ECO:0000313" key="3">
    <source>
        <dbReference type="EMBL" id="QDG51988.1"/>
    </source>
</evidence>
<keyword evidence="4" id="KW-1185">Reference proteome</keyword>
<dbReference type="Proteomes" id="UP000315995">
    <property type="component" value="Chromosome"/>
</dbReference>
<organism evidence="3 4">
    <name type="scientific">Persicimonas caeni</name>
    <dbReference type="NCBI Taxonomy" id="2292766"/>
    <lineage>
        <taxon>Bacteria</taxon>
        <taxon>Deltaproteobacteria</taxon>
        <taxon>Bradymonadales</taxon>
        <taxon>Bradymonadaceae</taxon>
        <taxon>Persicimonas</taxon>
    </lineage>
</organism>
<evidence type="ECO:0000256" key="1">
    <source>
        <dbReference type="SAM" id="MobiDB-lite"/>
    </source>
</evidence>
<gene>
    <name evidence="3" type="ORF">FIV42_14945</name>
</gene>
<name>A0A4Y6PUK6_PERCE</name>
<dbReference type="PROSITE" id="PS51257">
    <property type="entry name" value="PROKAR_LIPOPROTEIN"/>
    <property type="match status" value="1"/>
</dbReference>
<dbReference type="RefSeq" id="WP_141198466.1">
    <property type="nucleotide sequence ID" value="NZ_CP041186.1"/>
</dbReference>
<evidence type="ECO:0000256" key="2">
    <source>
        <dbReference type="SAM" id="SignalP"/>
    </source>
</evidence>
<feature type="chain" id="PRO_5030106475" description="Peptidase C-terminal archaeal/bacterial domain-containing protein" evidence="2">
    <location>
        <begin position="23"/>
        <end position="2346"/>
    </location>
</feature>
<feature type="compositionally biased region" description="Low complexity" evidence="1">
    <location>
        <begin position="39"/>
        <end position="52"/>
    </location>
</feature>
<proteinExistence type="predicted"/>
<dbReference type="OrthoDB" id="5475743at2"/>
<accession>A0A4Y6PUK6</accession>
<feature type="signal peptide" evidence="2">
    <location>
        <begin position="1"/>
        <end position="22"/>
    </location>
</feature>
<evidence type="ECO:0000313" key="4">
    <source>
        <dbReference type="Proteomes" id="UP000315995"/>
    </source>
</evidence>
<feature type="compositionally biased region" description="Low complexity" evidence="1">
    <location>
        <begin position="82"/>
        <end position="91"/>
    </location>
</feature>
<sequence length="2346" mass="244442">MSTQLSKSIVRTFIVSLTLALAACSGEPDDKQALEPDAGDVSVDAADSADVVPDVDEPDVEDDTGVDADTSDTAPDVEADAGDVSGGDTDSDTGVDTCIHFPSAAPLAEGQTSGDTRNSVRSSLGSSCTGGANQATEDVYVFTLSEERLARLTVDPAWSSSLDPVVSLYKGCSAIAEELVCYDEQPKRDAEQIDRMLEPGTYYVVVQGAGYDNEGAYTIEFATEPVVCSPGESSCSDATTSQVCNPWGTQTHEFACEVGCDATTGHCQVEPGEMCYAAIDATGGYTGTIDWSLHANDYDPGSGGCVPNNHTTSATDGPDVAYRVELPADYALRVNLEMVDDYGSLYLARDCQDLEQTCFAAVNRASLRDSSGNFREHIGYHNTTGVAQTLYVIADTGAADVGGLANIAIEMGTPSCVPETMQCSDDDLMVCDAAGLDFEVSRSCPFGCDTASTSCNPPTNLTCKGALDLIAAGGSYTGLITDYTPDYDPGFDGCTYREAAGKDAVFSLDAQAGQIVTLTMDADFDASLWVTTDCTLGTDACVAGRDGESESFESLQFVAPETATYYVIADSDRLASGLFTVTATIDNFPSCTPGASLGCSSAHHLSYCGQEGAPVDYLCETTCTNGACDAPSGDICPDARPLASGDSVSGTLEASNAINPGSGVVGACDFGANSGIGPDTFFSVDLAADDLLELSLTSTSVGVMMYLLQDCNDASSCQVLRQGAGGFDPTTLSYRASQDETIYVVLDYRFANSPLQTVSYNLSATISSPQCSPGESRCSNPYLEVCNDQRVFESFLCMGGCSNDACLVPSGDVCQDAVTLQSGDVVEGTLDGANTLQPPVGDVGSCFFNSAADGKERIYAIDLAFGERLDAKLLANDSSLVMYLLSDCAQSNSCLSATPRGGALHLDYTASQDETVYLVVDGTRDAAYNYELSVSTHFPGCGTGAVACLPDGKSLGRCTNDRVYDPIVCATTCTNAACDQPSGDVCFDAVPLQSGDSVSGDFGGTDIIDPGSGSHGACDFGDDGVSGRDTIYSVEVEAGEIFEARLSTSDPEAVMYLLDDCGQPSTCMERTTSGTLRYEATQNDTLYLVVDSQNGNLRPSTGFTLDVIVQTPSCTPGAKSCVDSQTLQYCDRYGLSREYTCVDETGQSITACNHSACDTPQGDFCADAVPLADGDNVFGYFDGTNSVQPDAGFVGGCWFGGQGPVGSDFVYSVDLQAGEVLEATVYSSSDHAVAYLLTDCLDTTSCHDSIEPGELWYEATTDETVYIVVDRMLGANAPTESFQVLVEIATPTCTPGATQCRADGVTLETCNEYGVWEAYGCQDPTNNQTQQCVNGACSPQMGDVCDDAIVLQDGDSVTGNWDGNNSIDLPDATVGACSFDPAGTEGVGNDTIYAVDMQAGEVLQATYRSDNYTGFMYLLEDCADDQSCLARTEGVSEDDTLVYQAPDARRVYLVVDDDINLASSGTFTLSIDLEMPGCTPGDSRCGPNAATVEVCNTGGVYESFPCTGGCNAGACVQQTGEYCADALTLVDGDSVTGDWRGTDSIRLGGVSGACDFGGQQTSGAETVYRVDLQAGEVLSAYLTASLSRTSSVMYVLEDCPTVGGSCLANSPTGDPLELHYEATSTGPVYLVVDAVDPEDSSASYTLDIDIQTPGCVAGETRCGSGGGTLETCNEYGVFEPFSCNGSCSAGRCDNPTGDFCFDAVTLVDGDEFTGTFGDYADDLNPGTDTCVLDARDEQVGRDSVYAVHLQAGQTLDATLYATDTNAGMYVLDSCTGDTATSCTLAEPRSKALSYYAPVTQTYYLVVDSTNTHGLGDFTVTVDIHANHTCQPGGSSCDAQTGTLSVCDDEGAAIRATATCTWGCDGPRCAAPPTANDTCAQAELITESTRIRDSFDRFSNQHTPPDGVCTVFSPLAADAVYAVELQAGESLVAEVSGTPGAMAYVLDTCGDDSQCLAAARPVDGDNYGTGYVASSNRTVYLVVDAIPEDKAGDFVLDVDIAPQQCQPGAAICDGSTTKKVCNDYGRWEVTECPFGCYAGACHPGPNDSCATAQQTGGGSFSASFDAYTNQHDPALAPPSCTGDAAAGPEAVYFVDAQKNEVIRASVRSHENVAVWISTNCATPHAFCTAGADETRAQPEMVEFVVPEDGRYYIFADSYDPSATGEFRVDIGVDPPACGAGASTCIDNATLSYCTNDGTGWVDYACDGGCFNGACTQPSGDVCADAVPLTGTTTVTGDFTSLSNALDPGYGGCTGYDALGPDAAYAVTLAAGQTLTATLRNTALSEDLSLYVLSDCTDAKGACVAGSDVYGAADETVTYTATADETVYVVADSYDVAVGVFELEVVVQ</sequence>
<keyword evidence="2" id="KW-0732">Signal</keyword>
<accession>A0A5B8YBU0</accession>
<feature type="region of interest" description="Disordered" evidence="1">
    <location>
        <begin position="28"/>
        <end position="91"/>
    </location>
</feature>
<protein>
    <recommendedName>
        <fullName evidence="5">Peptidase C-terminal archaeal/bacterial domain-containing protein</fullName>
    </recommendedName>
</protein>
<dbReference type="EMBL" id="CP041186">
    <property type="protein sequence ID" value="QDG51988.1"/>
    <property type="molecule type" value="Genomic_DNA"/>
</dbReference>
<feature type="region of interest" description="Disordered" evidence="1">
    <location>
        <begin position="103"/>
        <end position="131"/>
    </location>
</feature>
<reference evidence="3 4" key="1">
    <citation type="submission" date="2019-06" db="EMBL/GenBank/DDBJ databases">
        <title>Persicimonas caeni gen. nov., sp. nov., a predatory bacterium isolated from solar saltern.</title>
        <authorList>
            <person name="Wang S."/>
        </authorList>
    </citation>
    <scope>NUCLEOTIDE SEQUENCE [LARGE SCALE GENOMIC DNA]</scope>
    <source>
        <strain evidence="3 4">YN101</strain>
    </source>
</reference>